<protein>
    <submittedName>
        <fullName evidence="1">Uncharacterized protein</fullName>
    </submittedName>
</protein>
<evidence type="ECO:0000313" key="1">
    <source>
        <dbReference type="EMBL" id="KAI9453894.1"/>
    </source>
</evidence>
<proteinExistence type="predicted"/>
<keyword evidence="2" id="KW-1185">Reference proteome</keyword>
<reference evidence="1" key="1">
    <citation type="submission" date="2021-03" db="EMBL/GenBank/DDBJ databases">
        <title>Evolutionary priming and transition to the ectomycorrhizal habit in an iconic lineage of mushroom-forming fungi: is preadaptation a requirement?</title>
        <authorList>
            <consortium name="DOE Joint Genome Institute"/>
            <person name="Looney B.P."/>
            <person name="Miyauchi S."/>
            <person name="Morin E."/>
            <person name="Drula E."/>
            <person name="Courty P.E."/>
            <person name="Chicoki N."/>
            <person name="Fauchery L."/>
            <person name="Kohler A."/>
            <person name="Kuo A."/>
            <person name="LaButti K."/>
            <person name="Pangilinan J."/>
            <person name="Lipzen A."/>
            <person name="Riley R."/>
            <person name="Andreopoulos W."/>
            <person name="He G."/>
            <person name="Johnson J."/>
            <person name="Barry K.W."/>
            <person name="Grigoriev I.V."/>
            <person name="Nagy L."/>
            <person name="Hibbett D."/>
            <person name="Henrissat B."/>
            <person name="Matheny P.B."/>
            <person name="Labbe J."/>
            <person name="Martin A.F."/>
        </authorList>
    </citation>
    <scope>NUCLEOTIDE SEQUENCE</scope>
    <source>
        <strain evidence="1">BPL698</strain>
    </source>
</reference>
<dbReference type="EMBL" id="JAGFNK010000289">
    <property type="protein sequence ID" value="KAI9453894.1"/>
    <property type="molecule type" value="Genomic_DNA"/>
</dbReference>
<evidence type="ECO:0000313" key="2">
    <source>
        <dbReference type="Proteomes" id="UP001207468"/>
    </source>
</evidence>
<name>A0ACC0TZ80_9AGAM</name>
<accession>A0ACC0TZ80</accession>
<gene>
    <name evidence="1" type="ORF">F5148DRAFT_454410</name>
</gene>
<sequence length="204" mass="22253">MHPCVSSWLRGIDDVRVCGQDPEEIQPERVQNAYASTAWTLTHVPPAPHLLPTVGRRCRCGNHALSALLYACTGPPRMPLPRLAHRALTISAPLGIFLGAVCLVGAALPRWSFHVALSPRCDCLARIQGVRGRARRAGCRRGMAQRCTCVWRVPVLWGAEDEEVLRACGDEGMVKEEELPRPLCVCACACCMLFSSPSSGLLLM</sequence>
<organism evidence="1 2">
    <name type="scientific">Russula earlei</name>
    <dbReference type="NCBI Taxonomy" id="71964"/>
    <lineage>
        <taxon>Eukaryota</taxon>
        <taxon>Fungi</taxon>
        <taxon>Dikarya</taxon>
        <taxon>Basidiomycota</taxon>
        <taxon>Agaricomycotina</taxon>
        <taxon>Agaricomycetes</taxon>
        <taxon>Russulales</taxon>
        <taxon>Russulaceae</taxon>
        <taxon>Russula</taxon>
    </lineage>
</organism>
<comment type="caution">
    <text evidence="1">The sequence shown here is derived from an EMBL/GenBank/DDBJ whole genome shotgun (WGS) entry which is preliminary data.</text>
</comment>
<dbReference type="Proteomes" id="UP001207468">
    <property type="component" value="Unassembled WGS sequence"/>
</dbReference>